<evidence type="ECO:0000256" key="1">
    <source>
        <dbReference type="SAM" id="SignalP"/>
    </source>
</evidence>
<accession>A0A1Y0E800</accession>
<dbReference type="OrthoDB" id="7858126at2"/>
<gene>
    <name evidence="2" type="ORF">LOKVESSMR4R_00287</name>
</gene>
<proteinExistence type="predicted"/>
<evidence type="ECO:0008006" key="4">
    <source>
        <dbReference type="Google" id="ProtNLM"/>
    </source>
</evidence>
<dbReference type="RefSeq" id="WP_087205977.1">
    <property type="nucleotide sequence ID" value="NZ_CP021431.1"/>
</dbReference>
<feature type="chain" id="PRO_5012327130" description="Lipoprotein" evidence="1">
    <location>
        <begin position="21"/>
        <end position="151"/>
    </location>
</feature>
<reference evidence="2 3" key="1">
    <citation type="submission" date="2017-05" db="EMBL/GenBank/DDBJ databases">
        <title>Genome Sequence of Loktanella vestfoldensis Strain SMR4r Isolated from a Culture of the Diatom Skeletonema marinoi.</title>
        <authorList>
            <person name="Topel M."/>
            <person name="Pinder M.I.M."/>
            <person name="Johansson O.N."/>
            <person name="Kourtchenko O."/>
            <person name="Godhe A."/>
            <person name="Clarke A.K."/>
        </authorList>
    </citation>
    <scope>NUCLEOTIDE SEQUENCE [LARGE SCALE GENOMIC DNA]</scope>
    <source>
        <strain evidence="2 3">SMR4r</strain>
    </source>
</reference>
<sequence length="151" mass="16592">MKFYLVFAAALGLTACTGPAVEEPALPEGAATVAFSFTDDSFLRGVSGSYNTTPAGRSAAILDVTYEMTCLADNALARVAQAQTLLDERYVIANHLYFNNPQEQGWWRRDASRLVEPTGCIVDKLSFVSRTTDPVETGMYLLRNMPRTSRK</sequence>
<dbReference type="Proteomes" id="UP000195273">
    <property type="component" value="Chromosome"/>
</dbReference>
<dbReference type="AlphaFoldDB" id="A0A1Y0E800"/>
<dbReference type="KEGG" id="lvs:LOKVESSMR4R_00287"/>
<feature type="signal peptide" evidence="1">
    <location>
        <begin position="1"/>
        <end position="20"/>
    </location>
</feature>
<organism evidence="2 3">
    <name type="scientific">Yoonia vestfoldensis</name>
    <dbReference type="NCBI Taxonomy" id="245188"/>
    <lineage>
        <taxon>Bacteria</taxon>
        <taxon>Pseudomonadati</taxon>
        <taxon>Pseudomonadota</taxon>
        <taxon>Alphaproteobacteria</taxon>
        <taxon>Rhodobacterales</taxon>
        <taxon>Paracoccaceae</taxon>
        <taxon>Yoonia</taxon>
    </lineage>
</organism>
<evidence type="ECO:0000313" key="3">
    <source>
        <dbReference type="Proteomes" id="UP000195273"/>
    </source>
</evidence>
<dbReference type="EMBL" id="CP021431">
    <property type="protein sequence ID" value="ART99627.1"/>
    <property type="molecule type" value="Genomic_DNA"/>
</dbReference>
<keyword evidence="3" id="KW-1185">Reference proteome</keyword>
<protein>
    <recommendedName>
        <fullName evidence="4">Lipoprotein</fullName>
    </recommendedName>
</protein>
<name>A0A1Y0E800_9RHOB</name>
<dbReference type="PROSITE" id="PS51257">
    <property type="entry name" value="PROKAR_LIPOPROTEIN"/>
    <property type="match status" value="1"/>
</dbReference>
<evidence type="ECO:0000313" key="2">
    <source>
        <dbReference type="EMBL" id="ART99627.1"/>
    </source>
</evidence>
<keyword evidence="1" id="KW-0732">Signal</keyword>